<gene>
    <name evidence="9" type="ORF">MEDL_45687</name>
</gene>
<evidence type="ECO:0000256" key="2">
    <source>
        <dbReference type="ARBA" id="ARBA00009634"/>
    </source>
</evidence>
<comment type="caution">
    <text evidence="9">The sequence shown here is derived from an EMBL/GenBank/DDBJ whole genome shotgun (WGS) entry which is preliminary data.</text>
</comment>
<dbReference type="SUPFAM" id="SSF52200">
    <property type="entry name" value="Toll/Interleukin receptor TIR domain"/>
    <property type="match status" value="1"/>
</dbReference>
<evidence type="ECO:0000256" key="4">
    <source>
        <dbReference type="ARBA" id="ARBA00022729"/>
    </source>
</evidence>
<dbReference type="Pfam" id="PF01582">
    <property type="entry name" value="TIR"/>
    <property type="match status" value="1"/>
</dbReference>
<dbReference type="InterPro" id="IPR032675">
    <property type="entry name" value="LRR_dom_sf"/>
</dbReference>
<sequence length="666" mass="77726">MECCVCLAQPYWMFNSSNVGLLSISFLQDDTPTIIFMNGSNFGLYNVTHQYGNLTTIPNDSCNISGIVYVDFSYNFISDLTTISCISTLDTLILKGNSVTYLNNNVFSGMRYLRVVDLSYNKLRNIQPELFLHMDGSLLHIDASNNLMENIDITNIIWDKQDYFCIANFSHNIIMNMTNLKGWSCDIHSDLGRGGYVDFTYNNFTIFFNIAEMGFYDINLLGKLYFYSFDFRFNLWFCDCRFFPLTSKSNIANQILGSAHHGLKCHSPSEYHNKSVSDFVKEQDKLICNISFADKCPPNCRCFYQPSKNRTVVNCRSSLVSRKLPLVLPDYNNLVIDFSSNRISDLKAEFQRLLSEERTYLMRTKEISFASNALHDVPNIVFVTLKNATMINLTNNPINILSESLKLIRPRAVSFGTVNLKCVCKDIWLQTWLLSAGRFYNNTRIMCHTSSGVKSILEIDKDILECENDSVVTRWITFTLGISLFCIMVSFFVIYNFRIDLYILLREHVRLFRNTEIPQSFEYDVYISCNEQDENLRHWITYVLLPYLKERRINVFLPYRDCIPGTPREDDIREKMAKSRNVLIILSEVYDDISKRWLACELRYSRLNYRYDWRKNIVILNYDFLKTKEVPNDFIQAFVRLGKCVDFSNYQKDIKAKIFHYCITSK</sequence>
<keyword evidence="3 7" id="KW-0812">Transmembrane</keyword>
<dbReference type="InterPro" id="IPR035897">
    <property type="entry name" value="Toll_tir_struct_dom_sf"/>
</dbReference>
<dbReference type="GO" id="GO:0005886">
    <property type="term" value="C:plasma membrane"/>
    <property type="evidence" value="ECO:0007669"/>
    <property type="project" value="TreeGrafter"/>
</dbReference>
<protein>
    <recommendedName>
        <fullName evidence="8">TIR domain-containing protein</fullName>
    </recommendedName>
</protein>
<evidence type="ECO:0000256" key="5">
    <source>
        <dbReference type="ARBA" id="ARBA00022989"/>
    </source>
</evidence>
<dbReference type="GO" id="GO:0007165">
    <property type="term" value="P:signal transduction"/>
    <property type="evidence" value="ECO:0007669"/>
    <property type="project" value="InterPro"/>
</dbReference>
<feature type="transmembrane region" description="Helical" evidence="7">
    <location>
        <begin position="475"/>
        <end position="497"/>
    </location>
</feature>
<evidence type="ECO:0000256" key="6">
    <source>
        <dbReference type="ARBA" id="ARBA00023136"/>
    </source>
</evidence>
<dbReference type="GO" id="GO:0038023">
    <property type="term" value="F:signaling receptor activity"/>
    <property type="evidence" value="ECO:0007669"/>
    <property type="project" value="TreeGrafter"/>
</dbReference>
<evidence type="ECO:0000256" key="1">
    <source>
        <dbReference type="ARBA" id="ARBA00004167"/>
    </source>
</evidence>
<keyword evidence="4" id="KW-0732">Signal</keyword>
<dbReference type="PROSITE" id="PS51450">
    <property type="entry name" value="LRR"/>
    <property type="match status" value="1"/>
</dbReference>
<evidence type="ECO:0000256" key="3">
    <source>
        <dbReference type="ARBA" id="ARBA00022692"/>
    </source>
</evidence>
<evidence type="ECO:0000313" key="10">
    <source>
        <dbReference type="Proteomes" id="UP000683360"/>
    </source>
</evidence>
<dbReference type="PROSITE" id="PS50104">
    <property type="entry name" value="TIR"/>
    <property type="match status" value="1"/>
</dbReference>
<keyword evidence="5 7" id="KW-1133">Transmembrane helix</keyword>
<keyword evidence="6 7" id="KW-0472">Membrane</keyword>
<feature type="domain" description="TIR" evidence="8">
    <location>
        <begin position="521"/>
        <end position="646"/>
    </location>
</feature>
<dbReference type="InterPro" id="IPR001611">
    <property type="entry name" value="Leu-rich_rpt"/>
</dbReference>
<dbReference type="SUPFAM" id="SSF52058">
    <property type="entry name" value="L domain-like"/>
    <property type="match status" value="2"/>
</dbReference>
<dbReference type="Gene3D" id="3.80.10.10">
    <property type="entry name" value="Ribonuclease Inhibitor"/>
    <property type="match status" value="2"/>
</dbReference>
<name>A0A8S3TGY6_MYTED</name>
<dbReference type="Proteomes" id="UP000683360">
    <property type="component" value="Unassembled WGS sequence"/>
</dbReference>
<dbReference type="InterPro" id="IPR000157">
    <property type="entry name" value="TIR_dom"/>
</dbReference>
<evidence type="ECO:0000256" key="7">
    <source>
        <dbReference type="SAM" id="Phobius"/>
    </source>
</evidence>
<dbReference type="Pfam" id="PF13855">
    <property type="entry name" value="LRR_8"/>
    <property type="match status" value="1"/>
</dbReference>
<keyword evidence="10" id="KW-1185">Reference proteome</keyword>
<organism evidence="9 10">
    <name type="scientific">Mytilus edulis</name>
    <name type="common">Blue mussel</name>
    <dbReference type="NCBI Taxonomy" id="6550"/>
    <lineage>
        <taxon>Eukaryota</taxon>
        <taxon>Metazoa</taxon>
        <taxon>Spiralia</taxon>
        <taxon>Lophotrochozoa</taxon>
        <taxon>Mollusca</taxon>
        <taxon>Bivalvia</taxon>
        <taxon>Autobranchia</taxon>
        <taxon>Pteriomorphia</taxon>
        <taxon>Mytilida</taxon>
        <taxon>Mytiloidea</taxon>
        <taxon>Mytilidae</taxon>
        <taxon>Mytilinae</taxon>
        <taxon>Mytilus</taxon>
    </lineage>
</organism>
<dbReference type="PANTHER" id="PTHR24365:SF541">
    <property type="entry name" value="PROTEIN TOLL-RELATED"/>
    <property type="match status" value="1"/>
</dbReference>
<dbReference type="AlphaFoldDB" id="A0A8S3TGY6"/>
<dbReference type="PANTHER" id="PTHR24365">
    <property type="entry name" value="TOLL-LIKE RECEPTOR"/>
    <property type="match status" value="1"/>
</dbReference>
<accession>A0A8S3TGY6</accession>
<evidence type="ECO:0000259" key="8">
    <source>
        <dbReference type="PROSITE" id="PS50104"/>
    </source>
</evidence>
<dbReference type="Gene3D" id="3.40.50.10140">
    <property type="entry name" value="Toll/interleukin-1 receptor homology (TIR) domain"/>
    <property type="match status" value="1"/>
</dbReference>
<proteinExistence type="inferred from homology"/>
<dbReference type="OrthoDB" id="6044702at2759"/>
<evidence type="ECO:0000313" key="9">
    <source>
        <dbReference type="EMBL" id="CAG2232932.1"/>
    </source>
</evidence>
<comment type="similarity">
    <text evidence="2">Belongs to the Toll-like receptor family.</text>
</comment>
<comment type="subcellular location">
    <subcellularLocation>
        <location evidence="1">Membrane</location>
        <topology evidence="1">Single-pass membrane protein</topology>
    </subcellularLocation>
</comment>
<dbReference type="EMBL" id="CAJPWZ010002196">
    <property type="protein sequence ID" value="CAG2232932.1"/>
    <property type="molecule type" value="Genomic_DNA"/>
</dbReference>
<reference evidence="9" key="1">
    <citation type="submission" date="2021-03" db="EMBL/GenBank/DDBJ databases">
        <authorList>
            <person name="Bekaert M."/>
        </authorList>
    </citation>
    <scope>NUCLEOTIDE SEQUENCE</scope>
</reference>